<protein>
    <submittedName>
        <fullName evidence="9">Carbohydrate ABC transporter membrane protein 2 (CUT1 family)</fullName>
    </submittedName>
</protein>
<dbReference type="CDD" id="cd06261">
    <property type="entry name" value="TM_PBP2"/>
    <property type="match status" value="1"/>
</dbReference>
<keyword evidence="4 7" id="KW-0812">Transmembrane</keyword>
<evidence type="ECO:0000256" key="2">
    <source>
        <dbReference type="ARBA" id="ARBA00022448"/>
    </source>
</evidence>
<dbReference type="InterPro" id="IPR035906">
    <property type="entry name" value="MetI-like_sf"/>
</dbReference>
<organism evidence="9 10">
    <name type="scientific">Oceanotoga teriensis</name>
    <dbReference type="NCBI Taxonomy" id="515440"/>
    <lineage>
        <taxon>Bacteria</taxon>
        <taxon>Thermotogati</taxon>
        <taxon>Thermotogota</taxon>
        <taxon>Thermotogae</taxon>
        <taxon>Petrotogales</taxon>
        <taxon>Petrotogaceae</taxon>
        <taxon>Oceanotoga</taxon>
    </lineage>
</organism>
<evidence type="ECO:0000259" key="8">
    <source>
        <dbReference type="PROSITE" id="PS50928"/>
    </source>
</evidence>
<gene>
    <name evidence="9" type="ORF">C7380_10918</name>
</gene>
<comment type="subcellular location">
    <subcellularLocation>
        <location evidence="1 7">Cell membrane</location>
        <topology evidence="1 7">Multi-pass membrane protein</topology>
    </subcellularLocation>
</comment>
<feature type="transmembrane region" description="Helical" evidence="7">
    <location>
        <begin position="101"/>
        <end position="120"/>
    </location>
</feature>
<dbReference type="Proteomes" id="UP000245921">
    <property type="component" value="Unassembled WGS sequence"/>
</dbReference>
<dbReference type="PANTHER" id="PTHR43744">
    <property type="entry name" value="ABC TRANSPORTER PERMEASE PROTEIN MG189-RELATED-RELATED"/>
    <property type="match status" value="1"/>
</dbReference>
<evidence type="ECO:0000256" key="1">
    <source>
        <dbReference type="ARBA" id="ARBA00004651"/>
    </source>
</evidence>
<reference evidence="9 10" key="1">
    <citation type="submission" date="2018-05" db="EMBL/GenBank/DDBJ databases">
        <title>Genomic Encyclopedia of Type Strains, Phase IV (KMG-IV): sequencing the most valuable type-strain genomes for metagenomic binning, comparative biology and taxonomic classification.</title>
        <authorList>
            <person name="Goeker M."/>
        </authorList>
    </citation>
    <scope>NUCLEOTIDE SEQUENCE [LARGE SCALE GENOMIC DNA]</scope>
    <source>
        <strain evidence="9 10">DSM 24906</strain>
    </source>
</reference>
<name>A0AA45C6I8_9BACT</name>
<feature type="transmembrane region" description="Helical" evidence="7">
    <location>
        <begin position="239"/>
        <end position="260"/>
    </location>
</feature>
<evidence type="ECO:0000256" key="6">
    <source>
        <dbReference type="ARBA" id="ARBA00023136"/>
    </source>
</evidence>
<proteinExistence type="inferred from homology"/>
<evidence type="ECO:0000256" key="5">
    <source>
        <dbReference type="ARBA" id="ARBA00022989"/>
    </source>
</evidence>
<dbReference type="Pfam" id="PF00528">
    <property type="entry name" value="BPD_transp_1"/>
    <property type="match status" value="1"/>
</dbReference>
<evidence type="ECO:0000313" key="9">
    <source>
        <dbReference type="EMBL" id="PWJ92135.1"/>
    </source>
</evidence>
<feature type="transmembrane region" description="Helical" evidence="7">
    <location>
        <begin position="140"/>
        <end position="160"/>
    </location>
</feature>
<accession>A0AA45C6I8</accession>
<evidence type="ECO:0000256" key="7">
    <source>
        <dbReference type="RuleBase" id="RU363032"/>
    </source>
</evidence>
<dbReference type="AlphaFoldDB" id="A0AA45C6I8"/>
<dbReference type="PANTHER" id="PTHR43744:SF12">
    <property type="entry name" value="ABC TRANSPORTER PERMEASE PROTEIN MG189-RELATED"/>
    <property type="match status" value="1"/>
</dbReference>
<sequence length="275" mass="30490">MSKKNFSKFIVYLIVIIHVCIVIFPFIWLIYSSMKTNSEFFSSVWKLPSHLNFDNYIKAWGEGALGIYSINSILVTLVSVFITVIIANLAGYALVAYKVKWSSAIVFTLIAVMAIPSYTTLVPLSTSLKSVGLLNTRMGLILPTIAFNIPMSIFIMRGFFITVPKELIEAARIDGAGELKIFFKIMLPLAKSASFTTAIINVIWVWNDFLFPLVIINDPKLKTLPIGLRDFVGQHVTNYPVMLAAILISALPALLIYILFQKQVIGGLMGSAVKG</sequence>
<feature type="transmembrane region" description="Helical" evidence="7">
    <location>
        <begin position="181"/>
        <end position="206"/>
    </location>
</feature>
<dbReference type="PROSITE" id="PS50928">
    <property type="entry name" value="ABC_TM1"/>
    <property type="match status" value="1"/>
</dbReference>
<dbReference type="RefSeq" id="WP_206050556.1">
    <property type="nucleotide sequence ID" value="NZ_JAMHJO010000005.1"/>
</dbReference>
<dbReference type="InterPro" id="IPR000515">
    <property type="entry name" value="MetI-like"/>
</dbReference>
<comment type="similarity">
    <text evidence="7">Belongs to the binding-protein-dependent transport system permease family.</text>
</comment>
<keyword evidence="2 7" id="KW-0813">Transport</keyword>
<dbReference type="GO" id="GO:0055085">
    <property type="term" value="P:transmembrane transport"/>
    <property type="evidence" value="ECO:0007669"/>
    <property type="project" value="InterPro"/>
</dbReference>
<keyword evidence="6 7" id="KW-0472">Membrane</keyword>
<keyword evidence="3" id="KW-1003">Cell membrane</keyword>
<evidence type="ECO:0000313" key="10">
    <source>
        <dbReference type="Proteomes" id="UP000245921"/>
    </source>
</evidence>
<dbReference type="Gene3D" id="1.10.3720.10">
    <property type="entry name" value="MetI-like"/>
    <property type="match status" value="1"/>
</dbReference>
<feature type="transmembrane region" description="Helical" evidence="7">
    <location>
        <begin position="9"/>
        <end position="31"/>
    </location>
</feature>
<dbReference type="GO" id="GO:0005886">
    <property type="term" value="C:plasma membrane"/>
    <property type="evidence" value="ECO:0007669"/>
    <property type="project" value="UniProtKB-SubCell"/>
</dbReference>
<dbReference type="SUPFAM" id="SSF161098">
    <property type="entry name" value="MetI-like"/>
    <property type="match status" value="1"/>
</dbReference>
<feature type="domain" description="ABC transmembrane type-1" evidence="8">
    <location>
        <begin position="69"/>
        <end position="260"/>
    </location>
</feature>
<evidence type="ECO:0000256" key="3">
    <source>
        <dbReference type="ARBA" id="ARBA00022475"/>
    </source>
</evidence>
<evidence type="ECO:0000256" key="4">
    <source>
        <dbReference type="ARBA" id="ARBA00022692"/>
    </source>
</evidence>
<keyword evidence="10" id="KW-1185">Reference proteome</keyword>
<keyword evidence="5 7" id="KW-1133">Transmembrane helix</keyword>
<comment type="caution">
    <text evidence="9">The sequence shown here is derived from an EMBL/GenBank/DDBJ whole genome shotgun (WGS) entry which is preliminary data.</text>
</comment>
<dbReference type="EMBL" id="QGGI01000009">
    <property type="protein sequence ID" value="PWJ92135.1"/>
    <property type="molecule type" value="Genomic_DNA"/>
</dbReference>
<feature type="transmembrane region" description="Helical" evidence="7">
    <location>
        <begin position="65"/>
        <end position="89"/>
    </location>
</feature>